<dbReference type="Proteomes" id="UP001064297">
    <property type="component" value="Segment"/>
</dbReference>
<evidence type="ECO:0000256" key="1">
    <source>
        <dbReference type="SAM" id="MobiDB-lite"/>
    </source>
</evidence>
<evidence type="ECO:0000313" key="2">
    <source>
        <dbReference type="EMBL" id="UXE03889.1"/>
    </source>
</evidence>
<sequence>MRNAFSAARERITNTRDALTGRATFGGNQGGGRLRNAAAAAAGRSRDS</sequence>
<keyword evidence="3" id="KW-1185">Reference proteome</keyword>
<feature type="compositionally biased region" description="Low complexity" evidence="1">
    <location>
        <begin position="34"/>
        <end position="48"/>
    </location>
</feature>
<name>A0A977KLW3_9CAUD</name>
<organism evidence="2 3">
    <name type="scientific">Gordonia phage ObLaDi</name>
    <dbReference type="NCBI Taxonomy" id="2978487"/>
    <lineage>
        <taxon>Viruses</taxon>
        <taxon>Duplodnaviria</taxon>
        <taxon>Heunggongvirae</taxon>
        <taxon>Uroviricota</taxon>
        <taxon>Caudoviricetes</taxon>
        <taxon>Kruegerviridae</taxon>
        <taxon>Cafassovirus</taxon>
        <taxon>Cafassovirus obladi</taxon>
    </lineage>
</organism>
<gene>
    <name evidence="2" type="primary">166</name>
    <name evidence="2" type="ORF">SEA_OBLADI_166</name>
</gene>
<protein>
    <submittedName>
        <fullName evidence="2">Uncharacterized protein</fullName>
    </submittedName>
</protein>
<proteinExistence type="predicted"/>
<dbReference type="EMBL" id="OP297535">
    <property type="protein sequence ID" value="UXE03889.1"/>
    <property type="molecule type" value="Genomic_DNA"/>
</dbReference>
<feature type="region of interest" description="Disordered" evidence="1">
    <location>
        <begin position="1"/>
        <end position="48"/>
    </location>
</feature>
<accession>A0A977KLW3</accession>
<reference evidence="2" key="1">
    <citation type="submission" date="2022-08" db="EMBL/GenBank/DDBJ databases">
        <authorList>
            <person name="Abuwarda M.A."/>
            <person name="Alvarez A."/>
            <person name="Batteikh M."/>
            <person name="Baughman A.P."/>
            <person name="Chavez V."/>
            <person name="Cheng C."/>
            <person name="Cosentino E.J."/>
            <person name="Di Blasi D.L."/>
            <person name="Dooley N.L."/>
            <person name="Empson B.M."/>
            <person name="Erfanian K."/>
            <person name="Esparza P.D."/>
            <person name="Fleming H.S."/>
            <person name="Ghannam M.S."/>
            <person name="Gibbons A.C."/>
            <person name="Gonzalez C."/>
            <person name="Huq N.E."/>
            <person name="Jin K."/>
            <person name="Kamarzar M."/>
            <person name="Khaine A."/>
            <person name="Krug K.R."/>
            <person name="Lee A."/>
            <person name="Liao S."/>
            <person name="Light I."/>
            <person name="Ma Y."/>
            <person name="Magaling J.M."/>
            <person name="McLinden K.C."/>
            <person name="Melkote A."/>
            <person name="Montoya Serpas C.A."/>
            <person name="Niazmandi K."/>
            <person name="Ostroske E.C."/>
            <person name="Paek B.H."/>
            <person name="Rajiv S."/>
            <person name="Santos C.E."/>
            <person name="Semaan S.A."/>
            <person name="Senthilvelan J."/>
            <person name="Sheppy T.E."/>
            <person name="Stephenson J.C."/>
            <person name="Tenney M.E."/>
            <person name="Teoh N."/>
            <person name="Thorp J.P."/>
            <person name="Turon Font G."/>
            <person name="Uvarov E.V."/>
            <person name="Verpukhovskiy P."/>
            <person name="Wang J."/>
            <person name="Whang A.Y."/>
            <person name="Wright N.E."/>
            <person name="Wu M."/>
            <person name="Zhuang C."/>
            <person name="Bruns J.A."/>
            <person name="Chai A.E."/>
            <person name="Parikh H."/>
            <person name="Zorawik M."/>
            <person name="Garza D.R."/>
            <person name="Ngo R.T."/>
            <person name="Reddi K."/>
            <person name="Garcia-Vedrenne A.E."/>
            <person name="Freise A.C."/>
            <person name="Balish M.F."/>
            <person name="Garlena R.A."/>
            <person name="Russell D.A."/>
            <person name="Jacobs-Sera D."/>
            <person name="Hatfull G.F."/>
        </authorList>
    </citation>
    <scope>NUCLEOTIDE SEQUENCE</scope>
</reference>
<evidence type="ECO:0000313" key="3">
    <source>
        <dbReference type="Proteomes" id="UP001064297"/>
    </source>
</evidence>